<dbReference type="Pfam" id="PF03235">
    <property type="entry name" value="GmrSD_N"/>
    <property type="match status" value="1"/>
</dbReference>
<sequence>MSIENKTIEKPLSFGLSKIASWQLDFDNSNVELPALQRSFVWKVNQVESLWDSILRGFPIGSLLLSKSEDEKYFLLDGQQRATSITFGFYDPWNIDESEKGKFWSLKNVPTIWIDIAPKEKTATQKFVFRVVTQSHPWGYQRINHNSILSVADRRNALNIFRENPENKKGGYIQISPLNTFPYDADLPIPFSFLVKSILDNDKSWKANLVAMCKEKLPTEYIKTKHNHFNEKSYLDQLQEVIDSADFLNNIFCAVKNLVQVEIPTIVVKKEILKAEDEQTGEDPTLFVRLNSSGTRIAGEELIYSIYKASFPEAKQLVENIGASFIAPSQVISLVSRLALSEINEGSYPYPLSVNDFRKRIQDDKFKSKLHELIGGNAKDIFSKAFNLLVSENEFEIPIVLVKTLVKGSPELFLMLLQWIKQNTKEITADEKRKVLATITALSWFGRDNTKYVREVWNSISKNNFWSKEVLSIPYLNKKDFIMYPMIKPSSLRSYLLQSVVTENVHWDNLYPSANSEIVKIYNSILSNEIEQETEIANSTKGIWDNFINKLFWCKPLVLFAQRKYINDSFGDFNQMENLEDTNTPWDWDHIYPASWVYAKWYINPNTKHWTNAIGNFRALSLEENRSENNSLSPKDRLVNVKEQSFIKENDWEFWSRISGRINEGENEMIKNHLSAIVNRLCNIYEEWYSTLNVGELFSYEKQNS</sequence>
<accession>A0A3E0D454</accession>
<proteinExistence type="predicted"/>
<name>A0A3E0D454_9BACT</name>
<dbReference type="AlphaFoldDB" id="A0A3E0D454"/>
<dbReference type="InterPro" id="IPR004919">
    <property type="entry name" value="GmrSD_N"/>
</dbReference>
<comment type="caution">
    <text evidence="2">The sequence shown here is derived from an EMBL/GenBank/DDBJ whole genome shotgun (WGS) entry which is preliminary data.</text>
</comment>
<dbReference type="OrthoDB" id="9798761at2"/>
<keyword evidence="3" id="KW-1185">Reference proteome</keyword>
<dbReference type="Proteomes" id="UP000256405">
    <property type="component" value="Unassembled WGS sequence"/>
</dbReference>
<evidence type="ECO:0000313" key="3">
    <source>
        <dbReference type="Proteomes" id="UP000256405"/>
    </source>
</evidence>
<dbReference type="EMBL" id="QUNF01000046">
    <property type="protein sequence ID" value="REG77466.1"/>
    <property type="molecule type" value="Genomic_DNA"/>
</dbReference>
<dbReference type="PANTHER" id="PTHR37292">
    <property type="entry name" value="VNG6097C"/>
    <property type="match status" value="1"/>
</dbReference>
<evidence type="ECO:0000259" key="1">
    <source>
        <dbReference type="Pfam" id="PF03235"/>
    </source>
</evidence>
<gene>
    <name evidence="2" type="ORF">C8N25_14612</name>
</gene>
<reference evidence="2 3" key="1">
    <citation type="submission" date="2018-08" db="EMBL/GenBank/DDBJ databases">
        <title>Genomic Encyclopedia of Archaeal and Bacterial Type Strains, Phase II (KMG-II): from individual species to whole genera.</title>
        <authorList>
            <person name="Goeker M."/>
        </authorList>
    </citation>
    <scope>NUCLEOTIDE SEQUENCE [LARGE SCALE GENOMIC DNA]</scope>
    <source>
        <strain evidence="2 3">DSM 15986</strain>
    </source>
</reference>
<protein>
    <submittedName>
        <fullName evidence="2">Uncharacterized protein DUF262</fullName>
    </submittedName>
</protein>
<organism evidence="2 3">
    <name type="scientific">Algoriphagus antarcticus</name>
    <dbReference type="NCBI Taxonomy" id="238540"/>
    <lineage>
        <taxon>Bacteria</taxon>
        <taxon>Pseudomonadati</taxon>
        <taxon>Bacteroidota</taxon>
        <taxon>Cytophagia</taxon>
        <taxon>Cytophagales</taxon>
        <taxon>Cyclobacteriaceae</taxon>
        <taxon>Algoriphagus</taxon>
    </lineage>
</organism>
<dbReference type="RefSeq" id="WP_086544053.1">
    <property type="nucleotide sequence ID" value="NZ_MSSW01000108.1"/>
</dbReference>
<feature type="domain" description="GmrSD restriction endonucleases N-terminal" evidence="1">
    <location>
        <begin position="27"/>
        <end position="306"/>
    </location>
</feature>
<evidence type="ECO:0000313" key="2">
    <source>
        <dbReference type="EMBL" id="REG77466.1"/>
    </source>
</evidence>
<dbReference type="PANTHER" id="PTHR37292:SF2">
    <property type="entry name" value="DUF262 DOMAIN-CONTAINING PROTEIN"/>
    <property type="match status" value="1"/>
</dbReference>